<reference evidence="2 3" key="1">
    <citation type="submission" date="2015-11" db="EMBL/GenBank/DDBJ databases">
        <title>Genomic analysis of 38 Legionella species identifies large and diverse effector repertoires.</title>
        <authorList>
            <person name="Burstein D."/>
            <person name="Amaro F."/>
            <person name="Zusman T."/>
            <person name="Lifshitz Z."/>
            <person name="Cohen O."/>
            <person name="Gilbert J.A."/>
            <person name="Pupko T."/>
            <person name="Shuman H.A."/>
            <person name="Segal G."/>
        </authorList>
    </citation>
    <scope>NUCLEOTIDE SEQUENCE [LARGE SCALE GENOMIC DNA]</scope>
    <source>
        <strain evidence="2 3">PX-1-G2-E2</strain>
    </source>
</reference>
<sequence>MRYIGGGKDRKNFGLHYIKLGILLFYALWFFIACLTNVVNLMDALNIINTQKFNSGNFLFLKELIFKFDTSFPLLELLFILGVFIQAISSTLFFIAFFAFWKGRNKWKCVNLAFAISMMFWAAFILSEEIFIAYAYEPTHLRLLALELLSLLAFHLLAEAAKE</sequence>
<evidence type="ECO:0000313" key="2">
    <source>
        <dbReference type="EMBL" id="KTD31505.1"/>
    </source>
</evidence>
<protein>
    <recommendedName>
        <fullName evidence="4">Transmembrane protein</fullName>
    </recommendedName>
</protein>
<organism evidence="2 3">
    <name type="scientific">Legionella maceachernii</name>
    <dbReference type="NCBI Taxonomy" id="466"/>
    <lineage>
        <taxon>Bacteria</taxon>
        <taxon>Pseudomonadati</taxon>
        <taxon>Pseudomonadota</taxon>
        <taxon>Gammaproteobacteria</taxon>
        <taxon>Legionellales</taxon>
        <taxon>Legionellaceae</taxon>
        <taxon>Legionella</taxon>
    </lineage>
</organism>
<dbReference type="Proteomes" id="UP000054908">
    <property type="component" value="Unassembled WGS sequence"/>
</dbReference>
<dbReference type="OrthoDB" id="5657189at2"/>
<keyword evidence="1" id="KW-0472">Membrane</keyword>
<evidence type="ECO:0000313" key="3">
    <source>
        <dbReference type="Proteomes" id="UP000054908"/>
    </source>
</evidence>
<dbReference type="STRING" id="466.Lmac_0253"/>
<gene>
    <name evidence="2" type="ORF">Lmac_0253</name>
</gene>
<keyword evidence="3" id="KW-1185">Reference proteome</keyword>
<dbReference type="PATRIC" id="fig|466.6.peg.271"/>
<dbReference type="AlphaFoldDB" id="A0A0W0WGP3"/>
<evidence type="ECO:0008006" key="4">
    <source>
        <dbReference type="Google" id="ProtNLM"/>
    </source>
</evidence>
<evidence type="ECO:0000256" key="1">
    <source>
        <dbReference type="SAM" id="Phobius"/>
    </source>
</evidence>
<comment type="caution">
    <text evidence="2">The sequence shown here is derived from an EMBL/GenBank/DDBJ whole genome shotgun (WGS) entry which is preliminary data.</text>
</comment>
<proteinExistence type="predicted"/>
<dbReference type="RefSeq" id="WP_058451083.1">
    <property type="nucleotide sequence ID" value="NZ_CAAAIB010000003.1"/>
</dbReference>
<accession>A0A0W0WGP3</accession>
<feature type="transmembrane region" description="Helical" evidence="1">
    <location>
        <begin position="112"/>
        <end position="135"/>
    </location>
</feature>
<name>A0A0W0WGP3_9GAMM</name>
<dbReference type="EMBL" id="LNYL01000005">
    <property type="protein sequence ID" value="KTD31505.1"/>
    <property type="molecule type" value="Genomic_DNA"/>
</dbReference>
<dbReference type="PROSITE" id="PS51257">
    <property type="entry name" value="PROKAR_LIPOPROTEIN"/>
    <property type="match status" value="1"/>
</dbReference>
<feature type="transmembrane region" description="Helical" evidence="1">
    <location>
        <begin position="77"/>
        <end position="100"/>
    </location>
</feature>
<keyword evidence="1" id="KW-1133">Transmembrane helix</keyword>
<feature type="transmembrane region" description="Helical" evidence="1">
    <location>
        <begin position="20"/>
        <end position="39"/>
    </location>
</feature>
<keyword evidence="1" id="KW-0812">Transmembrane</keyword>